<dbReference type="Proteomes" id="UP000294114">
    <property type="component" value="Unassembled WGS sequence"/>
</dbReference>
<organism evidence="1 2">
    <name type="scientific">Micromonospora kangleipakensis</name>
    <dbReference type="NCBI Taxonomy" id="1077942"/>
    <lineage>
        <taxon>Bacteria</taxon>
        <taxon>Bacillati</taxon>
        <taxon>Actinomycetota</taxon>
        <taxon>Actinomycetes</taxon>
        <taxon>Micromonosporales</taxon>
        <taxon>Micromonosporaceae</taxon>
        <taxon>Micromonospora</taxon>
    </lineage>
</organism>
<dbReference type="InterPro" id="IPR025566">
    <property type="entry name" value="DUF4331"/>
</dbReference>
<gene>
    <name evidence="1" type="ORF">EV384_1782</name>
</gene>
<accession>A0A4Q8B8Z0</accession>
<protein>
    <submittedName>
        <fullName evidence="1">Uncharacterized protein DUF4331</fullName>
    </submittedName>
</protein>
<proteinExistence type="predicted"/>
<comment type="caution">
    <text evidence="1">The sequence shown here is derived from an EMBL/GenBank/DDBJ whole genome shotgun (WGS) entry which is preliminary data.</text>
</comment>
<sequence length="481" mass="52358">MIPFDHRFPDAKVWSAMSSHREAPEIAKDPVADSSDLYAFVSPDHPDTVTLIANYVPLQLPSGGPNFFEFGDDVRYEIHIDNDGDGYPDVTYRFEFSTEITNPNSFLYNTGPIESLESKNWNRRQFYRLTRVADGKERVLAHKLPCPPCNVGPLSTPKYHDLVRQATYRLSTGEKVFAGQRADGFFVDLGAIFDLGTLRPFQQLHVAGKKIFKAEGEPVNALDRMNVHSIAVQVPLSRVRRKAARYGAADRASTIGVWTSASRQQVRVLGDRVAADTAAGPFTQVSRLGNPLFNEVVVPMSEKDLWNTLPPAEDKRFARFVEQPELAGLLPVLYPGVFPNLDALNKSKKPRADLVAILLTGIPAGLIDGFTNSTGDVQADMLRLNTAIKPSRKPDRFGVLGGDLAGFPNGRRVGDDVVSIALRAVAGVTVPLVDKAFKPDAAAAAVTPGLSAADVSAPFLGDFPFLGTPYDGFNNPPAAKS</sequence>
<dbReference type="EMBL" id="SHLD01000001">
    <property type="protein sequence ID" value="RZU73379.1"/>
    <property type="molecule type" value="Genomic_DNA"/>
</dbReference>
<name>A0A4Q8B8Z0_9ACTN</name>
<dbReference type="Pfam" id="PF14224">
    <property type="entry name" value="DUF4331"/>
    <property type="match status" value="1"/>
</dbReference>
<dbReference type="AlphaFoldDB" id="A0A4Q8B8Z0"/>
<evidence type="ECO:0000313" key="1">
    <source>
        <dbReference type="EMBL" id="RZU73379.1"/>
    </source>
</evidence>
<reference evidence="1 2" key="1">
    <citation type="submission" date="2019-02" db="EMBL/GenBank/DDBJ databases">
        <title>Sequencing the genomes of 1000 actinobacteria strains.</title>
        <authorList>
            <person name="Klenk H.-P."/>
        </authorList>
    </citation>
    <scope>NUCLEOTIDE SEQUENCE [LARGE SCALE GENOMIC DNA]</scope>
    <source>
        <strain evidence="1 2">DSM 45612</strain>
    </source>
</reference>
<keyword evidence="2" id="KW-1185">Reference proteome</keyword>
<evidence type="ECO:0000313" key="2">
    <source>
        <dbReference type="Proteomes" id="UP000294114"/>
    </source>
</evidence>